<feature type="transmembrane region" description="Helical" evidence="1">
    <location>
        <begin position="31"/>
        <end position="51"/>
    </location>
</feature>
<feature type="domain" description="SGNH hydrolase-type esterase" evidence="2">
    <location>
        <begin position="296"/>
        <end position="577"/>
    </location>
</feature>
<sequence length="701" mass="75122">MDTYRIARIAWRLILMIGAAILLAWRCREGVSTVQVGIVFILYVAAATLWVRGQYEASTEAVRQDDESLRPYAFPYAVSGLVALVGFVLLVIGLRWDSGTWLLVGAIVAYFALGYLLMRFRGYRDPEPGDPDPGFRGWWRSHPVTVRLAVGGGCLLVSVVLVLVGLLALADGGLAAAAATGVGLLVAPIGLALLAEPATRFVQGRGHWPWGVAGGLAGVVLFGLATGVAMSRVDTPRVALIAFVVIGLLVLAIVSSTQADIAIVIALVCLMGVTNAREPKPDALHPQPGQGRVLVALGDSYMSGEGAKTYYEEAVDEDAGTHENHCNRAPTAWAALAGQTPRLFDSVEFLACSGARTFNVQHREGGEHPPQKVQYNEPATQLDQYDAFVDSMGGADTFTPKLAVISLGGNDSGFSTIGAMCLAPGDCLDEKDIWEGSLPQVETALEATFAQVSDEFPRTPVVVTAYPNPIYADEQGRPVDCPQVTLSPADLTFISEFLPMLNDTVQKAARSQGFFFLADMEDSLKSAHLQLCDPGNNDHPGINYIGLKSVGGIAEQRFNPKNWYHNSLHPNERGHAAMLQVFENWYEDDDNVGIRLGGTVRDRAALADDGSGAEAEDTDAVTTTPCDLVGDDQSTTVKCRDEGTRWAKGQVADKLLPGKGGWWGPLFGLGALGAWLLSVALFGTWKPWWGKRSPSPTGART</sequence>
<evidence type="ECO:0000256" key="1">
    <source>
        <dbReference type="SAM" id="Phobius"/>
    </source>
</evidence>
<dbReference type="PANTHER" id="PTHR37981">
    <property type="entry name" value="LIPASE 2"/>
    <property type="match status" value="1"/>
</dbReference>
<proteinExistence type="predicted"/>
<dbReference type="CDD" id="cd01823">
    <property type="entry name" value="SEST_like"/>
    <property type="match status" value="1"/>
</dbReference>
<comment type="caution">
    <text evidence="3">The sequence shown here is derived from an EMBL/GenBank/DDBJ whole genome shotgun (WGS) entry which is preliminary data.</text>
</comment>
<keyword evidence="3" id="KW-0378">Hydrolase</keyword>
<name>A0ABS7U8H3_9ACTN</name>
<organism evidence="3 4">
    <name type="scientific">Nocardioides mangrovi</name>
    <dbReference type="NCBI Taxonomy" id="2874580"/>
    <lineage>
        <taxon>Bacteria</taxon>
        <taxon>Bacillati</taxon>
        <taxon>Actinomycetota</taxon>
        <taxon>Actinomycetes</taxon>
        <taxon>Propionibacteriales</taxon>
        <taxon>Nocardioidaceae</taxon>
        <taxon>Nocardioides</taxon>
    </lineage>
</organism>
<dbReference type="Pfam" id="PF13472">
    <property type="entry name" value="Lipase_GDSL_2"/>
    <property type="match status" value="1"/>
</dbReference>
<feature type="transmembrane region" description="Helical" evidence="1">
    <location>
        <begin position="9"/>
        <end position="25"/>
    </location>
</feature>
<keyword evidence="4" id="KW-1185">Reference proteome</keyword>
<reference evidence="3 4" key="1">
    <citation type="submission" date="2021-09" db="EMBL/GenBank/DDBJ databases">
        <title>Whole genome sequence of Nocardioides sp. GBK3QG-3.</title>
        <authorList>
            <person name="Tuo L."/>
        </authorList>
    </citation>
    <scope>NUCLEOTIDE SEQUENCE [LARGE SCALE GENOMIC DNA]</scope>
    <source>
        <strain evidence="3 4">GBK3QG-3</strain>
    </source>
</reference>
<evidence type="ECO:0000313" key="4">
    <source>
        <dbReference type="Proteomes" id="UP000780875"/>
    </source>
</evidence>
<evidence type="ECO:0000313" key="3">
    <source>
        <dbReference type="EMBL" id="MBZ5737150.1"/>
    </source>
</evidence>
<dbReference type="PANTHER" id="PTHR37981:SF1">
    <property type="entry name" value="SGNH HYDROLASE-TYPE ESTERASE DOMAIN-CONTAINING PROTEIN"/>
    <property type="match status" value="1"/>
</dbReference>
<protein>
    <submittedName>
        <fullName evidence="3">SGNH/GDSL hydrolase family protein</fullName>
    </submittedName>
</protein>
<dbReference type="InterPro" id="IPR013830">
    <property type="entry name" value="SGNH_hydro"/>
</dbReference>
<dbReference type="EMBL" id="JAIQZJ010000001">
    <property type="protein sequence ID" value="MBZ5737150.1"/>
    <property type="molecule type" value="Genomic_DNA"/>
</dbReference>
<keyword evidence="1" id="KW-0812">Transmembrane</keyword>
<dbReference type="InterPro" id="IPR037460">
    <property type="entry name" value="SEST-like"/>
</dbReference>
<dbReference type="Proteomes" id="UP000780875">
    <property type="component" value="Unassembled WGS sequence"/>
</dbReference>
<keyword evidence="1" id="KW-0472">Membrane</keyword>
<feature type="transmembrane region" description="Helical" evidence="1">
    <location>
        <begin position="72"/>
        <end position="94"/>
    </location>
</feature>
<evidence type="ECO:0000259" key="2">
    <source>
        <dbReference type="Pfam" id="PF13472"/>
    </source>
</evidence>
<feature type="transmembrane region" description="Helical" evidence="1">
    <location>
        <begin position="146"/>
        <end position="168"/>
    </location>
</feature>
<feature type="transmembrane region" description="Helical" evidence="1">
    <location>
        <begin position="662"/>
        <end position="685"/>
    </location>
</feature>
<feature type="transmembrane region" description="Helical" evidence="1">
    <location>
        <begin position="236"/>
        <end position="254"/>
    </location>
</feature>
<dbReference type="RefSeq" id="WP_224121510.1">
    <property type="nucleotide sequence ID" value="NZ_JAIQZJ010000001.1"/>
</dbReference>
<dbReference type="GO" id="GO:0016787">
    <property type="term" value="F:hydrolase activity"/>
    <property type="evidence" value="ECO:0007669"/>
    <property type="project" value="UniProtKB-KW"/>
</dbReference>
<keyword evidence="1" id="KW-1133">Transmembrane helix</keyword>
<gene>
    <name evidence="3" type="ORF">K8U61_03165</name>
</gene>
<dbReference type="SUPFAM" id="SSF52266">
    <property type="entry name" value="SGNH hydrolase"/>
    <property type="match status" value="1"/>
</dbReference>
<dbReference type="Gene3D" id="3.40.50.1110">
    <property type="entry name" value="SGNH hydrolase"/>
    <property type="match status" value="1"/>
</dbReference>
<accession>A0ABS7U8H3</accession>
<feature type="transmembrane region" description="Helical" evidence="1">
    <location>
        <begin position="207"/>
        <end position="230"/>
    </location>
</feature>
<feature type="transmembrane region" description="Helical" evidence="1">
    <location>
        <begin position="174"/>
        <end position="195"/>
    </location>
</feature>
<dbReference type="InterPro" id="IPR036514">
    <property type="entry name" value="SGNH_hydro_sf"/>
</dbReference>
<feature type="transmembrane region" description="Helical" evidence="1">
    <location>
        <begin position="100"/>
        <end position="118"/>
    </location>
</feature>